<dbReference type="PANTHER" id="PTHR19432">
    <property type="entry name" value="SUGAR TRANSPORTER"/>
    <property type="match status" value="1"/>
</dbReference>
<evidence type="ECO:0000313" key="9">
    <source>
        <dbReference type="EMBL" id="PIK35308.1"/>
    </source>
</evidence>
<evidence type="ECO:0000256" key="4">
    <source>
        <dbReference type="ARBA" id="ARBA00022989"/>
    </source>
</evidence>
<keyword evidence="8" id="KW-0732">Signal</keyword>
<keyword evidence="3 7" id="KW-0812">Transmembrane</keyword>
<feature type="signal peptide" evidence="8">
    <location>
        <begin position="1"/>
        <end position="17"/>
    </location>
</feature>
<reference evidence="9 10" key="1">
    <citation type="journal article" date="2017" name="PLoS Biol.">
        <title>The sea cucumber genome provides insights into morphological evolution and visceral regeneration.</title>
        <authorList>
            <person name="Zhang X."/>
            <person name="Sun L."/>
            <person name="Yuan J."/>
            <person name="Sun Y."/>
            <person name="Gao Y."/>
            <person name="Zhang L."/>
            <person name="Li S."/>
            <person name="Dai H."/>
            <person name="Hamel J.F."/>
            <person name="Liu C."/>
            <person name="Yu Y."/>
            <person name="Liu S."/>
            <person name="Lin W."/>
            <person name="Guo K."/>
            <person name="Jin S."/>
            <person name="Xu P."/>
            <person name="Storey K.B."/>
            <person name="Huan P."/>
            <person name="Zhang T."/>
            <person name="Zhou Y."/>
            <person name="Zhang J."/>
            <person name="Lin C."/>
            <person name="Li X."/>
            <person name="Xing L."/>
            <person name="Huo D."/>
            <person name="Sun M."/>
            <person name="Wang L."/>
            <person name="Mercier A."/>
            <person name="Li F."/>
            <person name="Yang H."/>
            <person name="Xiang J."/>
        </authorList>
    </citation>
    <scope>NUCLEOTIDE SEQUENCE [LARGE SCALE GENOMIC DNA]</scope>
    <source>
        <strain evidence="9">Shaxun</strain>
        <tissue evidence="9">Muscle</tissue>
    </source>
</reference>
<keyword evidence="2" id="KW-0813">Transport</keyword>
<accession>A0A2G8JHX0</accession>
<dbReference type="GO" id="GO:0016020">
    <property type="term" value="C:membrane"/>
    <property type="evidence" value="ECO:0007669"/>
    <property type="project" value="UniProtKB-SubCell"/>
</dbReference>
<evidence type="ECO:0000313" key="10">
    <source>
        <dbReference type="Proteomes" id="UP000230750"/>
    </source>
</evidence>
<keyword evidence="4 7" id="KW-1133">Transmembrane helix</keyword>
<evidence type="ECO:0000256" key="1">
    <source>
        <dbReference type="ARBA" id="ARBA00004141"/>
    </source>
</evidence>
<evidence type="ECO:0000256" key="2">
    <source>
        <dbReference type="ARBA" id="ARBA00022448"/>
    </source>
</evidence>
<dbReference type="PANTHER" id="PTHR19432:SF35">
    <property type="entry name" value="SOLUTE CARRIER FAMILY 45 MEMBER 3 ISOFORM X1"/>
    <property type="match status" value="1"/>
</dbReference>
<evidence type="ECO:0000256" key="8">
    <source>
        <dbReference type="SAM" id="SignalP"/>
    </source>
</evidence>
<protein>
    <submittedName>
        <fullName evidence="9">Putative membrane-associated transporter protein</fullName>
    </submittedName>
</protein>
<feature type="chain" id="PRO_5013916626" evidence="8">
    <location>
        <begin position="18"/>
        <end position="120"/>
    </location>
</feature>
<feature type="region of interest" description="Disordered" evidence="6">
    <location>
        <begin position="95"/>
        <end position="120"/>
    </location>
</feature>
<dbReference type="Proteomes" id="UP000230750">
    <property type="component" value="Unassembled WGS sequence"/>
</dbReference>
<comment type="caution">
    <text evidence="9">The sequence shown here is derived from an EMBL/GenBank/DDBJ whole genome shotgun (WGS) entry which is preliminary data.</text>
</comment>
<dbReference type="EMBL" id="MRZV01001933">
    <property type="protein sequence ID" value="PIK35308.1"/>
    <property type="molecule type" value="Genomic_DNA"/>
</dbReference>
<evidence type="ECO:0000256" key="5">
    <source>
        <dbReference type="ARBA" id="ARBA00023136"/>
    </source>
</evidence>
<organism evidence="9 10">
    <name type="scientific">Stichopus japonicus</name>
    <name type="common">Sea cucumber</name>
    <dbReference type="NCBI Taxonomy" id="307972"/>
    <lineage>
        <taxon>Eukaryota</taxon>
        <taxon>Metazoa</taxon>
        <taxon>Echinodermata</taxon>
        <taxon>Eleutherozoa</taxon>
        <taxon>Echinozoa</taxon>
        <taxon>Holothuroidea</taxon>
        <taxon>Aspidochirotacea</taxon>
        <taxon>Aspidochirotida</taxon>
        <taxon>Stichopodidae</taxon>
        <taxon>Apostichopus</taxon>
    </lineage>
</organism>
<evidence type="ECO:0000256" key="6">
    <source>
        <dbReference type="SAM" id="MobiDB-lite"/>
    </source>
</evidence>
<dbReference type="GO" id="GO:0008506">
    <property type="term" value="F:sucrose:proton symporter activity"/>
    <property type="evidence" value="ECO:0007669"/>
    <property type="project" value="TreeGrafter"/>
</dbReference>
<sequence length="120" mass="13461">MDAGMVTLLIMLDLSAAFDTVHYDTLFNTLGAKTIYICNHLIYSFCMACLALIRTKWAIFVFSASAGIQYSTLFTLPFILLARYHTTDTFAKPKEGYQDFTEGESSTEHNRPKTATRLGV</sequence>
<evidence type="ECO:0000256" key="7">
    <source>
        <dbReference type="SAM" id="Phobius"/>
    </source>
</evidence>
<dbReference type="AlphaFoldDB" id="A0A2G8JHX0"/>
<comment type="subcellular location">
    <subcellularLocation>
        <location evidence="1">Membrane</location>
        <topology evidence="1">Multi-pass membrane protein</topology>
    </subcellularLocation>
</comment>
<name>A0A2G8JHX0_STIJA</name>
<keyword evidence="5 7" id="KW-0472">Membrane</keyword>
<keyword evidence="10" id="KW-1185">Reference proteome</keyword>
<evidence type="ECO:0000256" key="3">
    <source>
        <dbReference type="ARBA" id="ARBA00022692"/>
    </source>
</evidence>
<proteinExistence type="predicted"/>
<feature type="transmembrane region" description="Helical" evidence="7">
    <location>
        <begin position="33"/>
        <end position="53"/>
    </location>
</feature>
<dbReference type="OrthoDB" id="28755at2759"/>
<feature type="transmembrane region" description="Helical" evidence="7">
    <location>
        <begin position="60"/>
        <end position="82"/>
    </location>
</feature>
<gene>
    <name evidence="9" type="ORF">BSL78_27871</name>
</gene>